<feature type="compositionally biased region" description="Acidic residues" evidence="1">
    <location>
        <begin position="152"/>
        <end position="164"/>
    </location>
</feature>
<reference evidence="2" key="1">
    <citation type="submission" date="2015-07" db="EMBL/GenBank/DDBJ databases">
        <title>MeaNS - Measles Nucleotide Surveillance Program.</title>
        <authorList>
            <person name="Tran T."/>
            <person name="Druce J."/>
        </authorList>
    </citation>
    <scope>NUCLEOTIDE SEQUENCE</scope>
    <source>
        <strain evidence="2">UCB-OBI-ISO-001</strain>
        <tissue evidence="2">Gonad</tissue>
    </source>
</reference>
<feature type="compositionally biased region" description="Basic and acidic residues" evidence="1">
    <location>
        <begin position="87"/>
        <end position="142"/>
    </location>
</feature>
<name>A0A0L8GR64_OCTBM</name>
<evidence type="ECO:0000256" key="1">
    <source>
        <dbReference type="SAM" id="MobiDB-lite"/>
    </source>
</evidence>
<feature type="non-terminal residue" evidence="2">
    <location>
        <position position="585"/>
    </location>
</feature>
<feature type="compositionally biased region" description="Basic and acidic residues" evidence="1">
    <location>
        <begin position="402"/>
        <end position="414"/>
    </location>
</feature>
<evidence type="ECO:0000313" key="2">
    <source>
        <dbReference type="EMBL" id="KOF79556.1"/>
    </source>
</evidence>
<dbReference type="EMBL" id="KQ420698">
    <property type="protein sequence ID" value="KOF79556.1"/>
    <property type="molecule type" value="Genomic_DNA"/>
</dbReference>
<feature type="compositionally biased region" description="Polar residues" evidence="1">
    <location>
        <begin position="257"/>
        <end position="268"/>
    </location>
</feature>
<sequence length="585" mass="64984">MQKGIRVLSFDTATAAASAAATATVYDDGGGVNGGGDGGGGGGLKVDNERKIHDKGTKYPRDGGYGEVEVEVEGVEEGGKKGKRGREKKEGGRGGEGGGDRAEEKGKEMEEEKEKEKEKEMVEEKRKEKEMEEEKEKEKEICNDATTVVHVDDDDGDGGDDVAGDDGSGGDVGDDASAEEERDVSENVAILREISKDIPSVFNPINDIIQEDPGETTEPVPTGAAETIAVRTATDDYPSQDLRHNSASHITEVISEESGSTIQESTVKNQRKTRLASIVKMRPIQQEPIKNKSSPFVKRTDRRPSKMFNRKVVSKPGRKNKKAKTEQKVGFKISQVDYSGELKQLYNTNNNQNQKRPKRKIEKRRKSSISSKHKAKSKKHHKWKKKSKNKRVRNISSAETQSNRHDDSRRESSVKMEGIVTSHLKSPINIGKEKSLLSRASDNEIETLIEDDVDGSVSTELDFKQNEEMEKRCDSITKGQTMEYDEGKQGGEETTYERDEEDGGYRQEDDDKLTEGRNGEHHKPQYQQCLQQQQEVDGTVETTSKSKSLSLDLQEEVQIKNELKRILTSQAGKMAAVDMSRDSTE</sequence>
<feature type="compositionally biased region" description="Basic and acidic residues" evidence="1">
    <location>
        <begin position="485"/>
        <end position="523"/>
    </location>
</feature>
<feature type="compositionally biased region" description="Basic and acidic residues" evidence="1">
    <location>
        <begin position="46"/>
        <end position="61"/>
    </location>
</feature>
<gene>
    <name evidence="2" type="ORF">OCBIM_22029294mg</name>
</gene>
<feature type="compositionally biased region" description="Gly residues" evidence="1">
    <location>
        <begin position="28"/>
        <end position="44"/>
    </location>
</feature>
<protein>
    <submittedName>
        <fullName evidence="2">Uncharacterized protein</fullName>
    </submittedName>
</protein>
<feature type="compositionally biased region" description="Basic residues" evidence="1">
    <location>
        <begin position="355"/>
        <end position="393"/>
    </location>
</feature>
<feature type="compositionally biased region" description="Basic and acidic residues" evidence="1">
    <location>
        <begin position="461"/>
        <end position="475"/>
    </location>
</feature>
<accession>A0A0L8GR64</accession>
<feature type="region of interest" description="Disordered" evidence="1">
    <location>
        <begin position="252"/>
        <end position="439"/>
    </location>
</feature>
<proteinExistence type="predicted"/>
<feature type="region of interest" description="Disordered" evidence="1">
    <location>
        <begin position="461"/>
        <end position="524"/>
    </location>
</feature>
<feature type="compositionally biased region" description="Basic residues" evidence="1">
    <location>
        <begin position="308"/>
        <end position="322"/>
    </location>
</feature>
<dbReference type="AlphaFoldDB" id="A0A0L8GR64"/>
<organism evidence="2">
    <name type="scientific">Octopus bimaculoides</name>
    <name type="common">California two-spotted octopus</name>
    <dbReference type="NCBI Taxonomy" id="37653"/>
    <lineage>
        <taxon>Eukaryota</taxon>
        <taxon>Metazoa</taxon>
        <taxon>Spiralia</taxon>
        <taxon>Lophotrochozoa</taxon>
        <taxon>Mollusca</taxon>
        <taxon>Cephalopoda</taxon>
        <taxon>Coleoidea</taxon>
        <taxon>Octopodiformes</taxon>
        <taxon>Octopoda</taxon>
        <taxon>Incirrata</taxon>
        <taxon>Octopodidae</taxon>
        <taxon>Octopus</taxon>
    </lineage>
</organism>
<feature type="compositionally biased region" description="Acidic residues" evidence="1">
    <location>
        <begin position="172"/>
        <end position="183"/>
    </location>
</feature>
<feature type="region of interest" description="Disordered" evidence="1">
    <location>
        <begin position="20"/>
        <end position="184"/>
    </location>
</feature>